<evidence type="ECO:0000313" key="9">
    <source>
        <dbReference type="EMBL" id="SAY46606.1"/>
    </source>
</evidence>
<evidence type="ECO:0000256" key="7">
    <source>
        <dbReference type="SAM" id="SignalP"/>
    </source>
</evidence>
<dbReference type="InterPro" id="IPR051406">
    <property type="entry name" value="PLD_domain"/>
</dbReference>
<feature type="chain" id="PRO_5008675355" description="phospholipase D" evidence="7">
    <location>
        <begin position="29"/>
        <end position="178"/>
    </location>
</feature>
<dbReference type="Gene3D" id="3.30.870.10">
    <property type="entry name" value="Endonuclease Chain A"/>
    <property type="match status" value="1"/>
</dbReference>
<name>A0A1C3HNJ0_SERMA</name>
<dbReference type="PANTHER" id="PTHR43856:SF1">
    <property type="entry name" value="MITOCHONDRIAL CARDIOLIPIN HYDROLASE"/>
    <property type="match status" value="1"/>
</dbReference>
<evidence type="ECO:0000256" key="3">
    <source>
        <dbReference type="ARBA" id="ARBA00012027"/>
    </source>
</evidence>
<dbReference type="PROSITE" id="PS50035">
    <property type="entry name" value="PLD"/>
    <property type="match status" value="1"/>
</dbReference>
<dbReference type="AlphaFoldDB" id="A0A1C3HNJ0"/>
<dbReference type="SUPFAM" id="SSF56024">
    <property type="entry name" value="Phospholipase D/nuclease"/>
    <property type="match status" value="1"/>
</dbReference>
<protein>
    <recommendedName>
        <fullName evidence="3">phospholipase D</fullName>
        <ecNumber evidence="3">3.1.4.4</ecNumber>
    </recommendedName>
</protein>
<sequence>MMFERVHRHCRCLLVGLFLVVCHTGAQAASVMTGFSPGGTAQQVVLAAIGSAQASIDMAAYSFTSKPIATALLAAQRRGVRVRVVADRKANSKYTAVTFLANQGVPVRLNDRYAAMHHKFLVIDGRSVQVGSFNYSASAHARNAENALWLQDMPPVAADFSREFARLWDEGEPVLRRY</sequence>
<organism evidence="9">
    <name type="scientific">Serratia marcescens</name>
    <dbReference type="NCBI Taxonomy" id="615"/>
    <lineage>
        <taxon>Bacteria</taxon>
        <taxon>Pseudomonadati</taxon>
        <taxon>Pseudomonadota</taxon>
        <taxon>Gammaproteobacteria</taxon>
        <taxon>Enterobacterales</taxon>
        <taxon>Yersiniaceae</taxon>
        <taxon>Serratia</taxon>
    </lineage>
</organism>
<evidence type="ECO:0000256" key="1">
    <source>
        <dbReference type="ARBA" id="ARBA00000798"/>
    </source>
</evidence>
<keyword evidence="4 9" id="KW-0378">Hydrolase</keyword>
<keyword evidence="6" id="KW-0443">Lipid metabolism</keyword>
<dbReference type="Pfam" id="PF13091">
    <property type="entry name" value="PLDc_2"/>
    <property type="match status" value="1"/>
</dbReference>
<evidence type="ECO:0000256" key="6">
    <source>
        <dbReference type="ARBA" id="ARBA00023098"/>
    </source>
</evidence>
<reference evidence="9" key="1">
    <citation type="submission" date="2016-05" db="EMBL/GenBank/DDBJ databases">
        <authorList>
            <person name="Lavstsen T."/>
            <person name="Jespersen J.S."/>
        </authorList>
    </citation>
    <scope>NUCLEOTIDE SEQUENCE</scope>
    <source>
        <strain evidence="9">PWN146_assembly</strain>
    </source>
</reference>
<proteinExistence type="inferred from homology"/>
<feature type="domain" description="PLD phosphodiesterase" evidence="8">
    <location>
        <begin position="112"/>
        <end position="139"/>
    </location>
</feature>
<dbReference type="GO" id="GO:0006793">
    <property type="term" value="P:phosphorus metabolic process"/>
    <property type="evidence" value="ECO:0007669"/>
    <property type="project" value="UniProtKB-ARBA"/>
</dbReference>
<dbReference type="GO" id="GO:0016891">
    <property type="term" value="F:RNA endonuclease activity producing 5'-phosphomonoesters, hydrolytic mechanism"/>
    <property type="evidence" value="ECO:0007669"/>
    <property type="project" value="TreeGrafter"/>
</dbReference>
<dbReference type="InterPro" id="IPR001736">
    <property type="entry name" value="PLipase_D/transphosphatidylase"/>
</dbReference>
<feature type="signal peptide" evidence="7">
    <location>
        <begin position="1"/>
        <end position="28"/>
    </location>
</feature>
<comment type="catalytic activity">
    <reaction evidence="1">
        <text>a 1,2-diacyl-sn-glycero-3-phosphocholine + H2O = a 1,2-diacyl-sn-glycero-3-phosphate + choline + H(+)</text>
        <dbReference type="Rhea" id="RHEA:14445"/>
        <dbReference type="ChEBI" id="CHEBI:15354"/>
        <dbReference type="ChEBI" id="CHEBI:15377"/>
        <dbReference type="ChEBI" id="CHEBI:15378"/>
        <dbReference type="ChEBI" id="CHEBI:57643"/>
        <dbReference type="ChEBI" id="CHEBI:58608"/>
        <dbReference type="EC" id="3.1.4.4"/>
    </reaction>
</comment>
<gene>
    <name evidence="9" type="primary">pld_3</name>
    <name evidence="9" type="ORF">PWN146_05375</name>
</gene>
<comment type="similarity">
    <text evidence="2">Belongs to the phospholipase D family.</text>
</comment>
<accession>A0A1C3HNJ0</accession>
<dbReference type="CDD" id="cd09170">
    <property type="entry name" value="PLDc_Nuc"/>
    <property type="match status" value="1"/>
</dbReference>
<evidence type="ECO:0000256" key="2">
    <source>
        <dbReference type="ARBA" id="ARBA00008664"/>
    </source>
</evidence>
<dbReference type="EMBL" id="LT575492">
    <property type="protein sequence ID" value="SAY46606.1"/>
    <property type="molecule type" value="Genomic_DNA"/>
</dbReference>
<evidence type="ECO:0000256" key="5">
    <source>
        <dbReference type="ARBA" id="ARBA00022963"/>
    </source>
</evidence>
<keyword evidence="7" id="KW-0732">Signal</keyword>
<dbReference type="EC" id="3.1.4.4" evidence="3"/>
<dbReference type="SMART" id="SM00155">
    <property type="entry name" value="PLDc"/>
    <property type="match status" value="1"/>
</dbReference>
<dbReference type="GO" id="GO:0016042">
    <property type="term" value="P:lipid catabolic process"/>
    <property type="evidence" value="ECO:0007669"/>
    <property type="project" value="UniProtKB-KW"/>
</dbReference>
<dbReference type="GO" id="GO:0004630">
    <property type="term" value="F:phospholipase D activity"/>
    <property type="evidence" value="ECO:0007669"/>
    <property type="project" value="UniProtKB-EC"/>
</dbReference>
<evidence type="ECO:0000259" key="8">
    <source>
        <dbReference type="PROSITE" id="PS50035"/>
    </source>
</evidence>
<evidence type="ECO:0000256" key="4">
    <source>
        <dbReference type="ARBA" id="ARBA00022801"/>
    </source>
</evidence>
<keyword evidence="5" id="KW-0442">Lipid degradation</keyword>
<dbReference type="PANTHER" id="PTHR43856">
    <property type="entry name" value="CARDIOLIPIN HYDROLASE"/>
    <property type="match status" value="1"/>
</dbReference>
<dbReference type="InterPro" id="IPR025202">
    <property type="entry name" value="PLD-like_dom"/>
</dbReference>